<name>A0A1G7RN15_PSEOR</name>
<evidence type="ECO:0000259" key="7">
    <source>
        <dbReference type="PROSITE" id="PS01124"/>
    </source>
</evidence>
<dbReference type="InterPro" id="IPR018062">
    <property type="entry name" value="HTH_AraC-typ_CS"/>
</dbReference>
<dbReference type="InterPro" id="IPR018060">
    <property type="entry name" value="HTH_AraC"/>
</dbReference>
<dbReference type="EMBL" id="FNBE01000009">
    <property type="protein sequence ID" value="SDG12171.1"/>
    <property type="molecule type" value="Genomic_DNA"/>
</dbReference>
<protein>
    <recommendedName>
        <fullName evidence="5">HTH-type transcriptional regulator RipA</fullName>
    </recommendedName>
    <alternativeName>
        <fullName evidence="6">Repressor of iron proteins A</fullName>
    </alternativeName>
</protein>
<dbReference type="InterPro" id="IPR003313">
    <property type="entry name" value="AraC-bd"/>
</dbReference>
<evidence type="ECO:0000256" key="1">
    <source>
        <dbReference type="ARBA" id="ARBA00022491"/>
    </source>
</evidence>
<dbReference type="PANTHER" id="PTHR11019">
    <property type="entry name" value="HTH-TYPE TRANSCRIPTIONAL REGULATOR NIMR"/>
    <property type="match status" value="1"/>
</dbReference>
<reference evidence="8 9" key="1">
    <citation type="submission" date="2016-10" db="EMBL/GenBank/DDBJ databases">
        <authorList>
            <person name="de Groot N.N."/>
        </authorList>
    </citation>
    <scope>NUCLEOTIDE SEQUENCE [LARGE SCALE GENOMIC DNA]</scope>
    <source>
        <strain evidence="8 9">CGMCC 4.3143</strain>
    </source>
</reference>
<evidence type="ECO:0000256" key="2">
    <source>
        <dbReference type="ARBA" id="ARBA00023015"/>
    </source>
</evidence>
<keyword evidence="2" id="KW-0805">Transcription regulation</keyword>
<dbReference type="Gene3D" id="2.60.120.10">
    <property type="entry name" value="Jelly Rolls"/>
    <property type="match status" value="1"/>
</dbReference>
<dbReference type="FunFam" id="1.10.10.60:FF:000132">
    <property type="entry name" value="AraC family transcriptional regulator"/>
    <property type="match status" value="1"/>
</dbReference>
<dbReference type="InterPro" id="IPR011051">
    <property type="entry name" value="RmlC_Cupin_sf"/>
</dbReference>
<proteinExistence type="predicted"/>
<keyword evidence="9" id="KW-1185">Reference proteome</keyword>
<organism evidence="8 9">
    <name type="scientific">Pseudonocardia oroxyli</name>
    <dbReference type="NCBI Taxonomy" id="366584"/>
    <lineage>
        <taxon>Bacteria</taxon>
        <taxon>Bacillati</taxon>
        <taxon>Actinomycetota</taxon>
        <taxon>Actinomycetes</taxon>
        <taxon>Pseudonocardiales</taxon>
        <taxon>Pseudonocardiaceae</taxon>
        <taxon>Pseudonocardia</taxon>
    </lineage>
</organism>
<dbReference type="RefSeq" id="WP_245707508.1">
    <property type="nucleotide sequence ID" value="NZ_FNBE01000009.1"/>
</dbReference>
<keyword evidence="1" id="KW-0678">Repressor</keyword>
<dbReference type="AlphaFoldDB" id="A0A1G7RN15"/>
<evidence type="ECO:0000313" key="9">
    <source>
        <dbReference type="Proteomes" id="UP000198967"/>
    </source>
</evidence>
<dbReference type="Pfam" id="PF02311">
    <property type="entry name" value="AraC_binding"/>
    <property type="match status" value="1"/>
</dbReference>
<evidence type="ECO:0000256" key="6">
    <source>
        <dbReference type="ARBA" id="ARBA00079449"/>
    </source>
</evidence>
<keyword evidence="4" id="KW-0804">Transcription</keyword>
<dbReference type="PANTHER" id="PTHR11019:SF199">
    <property type="entry name" value="HTH-TYPE TRANSCRIPTIONAL REGULATOR NIMR"/>
    <property type="match status" value="1"/>
</dbReference>
<dbReference type="PROSITE" id="PS01124">
    <property type="entry name" value="HTH_ARAC_FAMILY_2"/>
    <property type="match status" value="1"/>
</dbReference>
<dbReference type="SUPFAM" id="SSF51182">
    <property type="entry name" value="RmlC-like cupins"/>
    <property type="match status" value="1"/>
</dbReference>
<dbReference type="Gene3D" id="1.10.10.60">
    <property type="entry name" value="Homeodomain-like"/>
    <property type="match status" value="1"/>
</dbReference>
<dbReference type="CDD" id="cd06124">
    <property type="entry name" value="cupin_NimR-like_N"/>
    <property type="match status" value="1"/>
</dbReference>
<evidence type="ECO:0000256" key="5">
    <source>
        <dbReference type="ARBA" id="ARBA00074140"/>
    </source>
</evidence>
<accession>A0A1G7RN15</accession>
<dbReference type="PROSITE" id="PS00041">
    <property type="entry name" value="HTH_ARAC_FAMILY_1"/>
    <property type="match status" value="1"/>
</dbReference>
<dbReference type="Pfam" id="PF12833">
    <property type="entry name" value="HTH_18"/>
    <property type="match status" value="1"/>
</dbReference>
<evidence type="ECO:0000313" key="8">
    <source>
        <dbReference type="EMBL" id="SDG12171.1"/>
    </source>
</evidence>
<evidence type="ECO:0000256" key="4">
    <source>
        <dbReference type="ARBA" id="ARBA00023163"/>
    </source>
</evidence>
<evidence type="ECO:0000256" key="3">
    <source>
        <dbReference type="ARBA" id="ARBA00023125"/>
    </source>
</evidence>
<feature type="domain" description="HTH araC/xylS-type" evidence="7">
    <location>
        <begin position="148"/>
        <end position="245"/>
    </location>
</feature>
<dbReference type="InterPro" id="IPR014710">
    <property type="entry name" value="RmlC-like_jellyroll"/>
</dbReference>
<gene>
    <name evidence="8" type="ORF">SAMN05216377_10981</name>
</gene>
<dbReference type="GO" id="GO:0003700">
    <property type="term" value="F:DNA-binding transcription factor activity"/>
    <property type="evidence" value="ECO:0007669"/>
    <property type="project" value="InterPro"/>
</dbReference>
<dbReference type="InterPro" id="IPR009057">
    <property type="entry name" value="Homeodomain-like_sf"/>
</dbReference>
<sequence>MSDSGRPAISVLDFALAHGQFFPDHEHPVHQLAWSPAGVLTVRVGARSWVLPPHLGLFIPAGLRHSTGAHRATTMLAPYLDPARFPRDWASPTVVRIAPLARGLIEYLADPDLPVERRRPAEQVLSDVLHPVGVATIEVREPTDPRAAEVARALAVDPADDRGLEAWGRQVGASVRTLTRAFAAEPGSSFTEYRTQVRLRAALALLADGVPVGTVAHRVGYRSPSAFIAAFRRRTGVAPGSYFGEPE</sequence>
<dbReference type="Proteomes" id="UP000198967">
    <property type="component" value="Unassembled WGS sequence"/>
</dbReference>
<dbReference type="GO" id="GO:0043565">
    <property type="term" value="F:sequence-specific DNA binding"/>
    <property type="evidence" value="ECO:0007669"/>
    <property type="project" value="InterPro"/>
</dbReference>
<dbReference type="STRING" id="366584.SAMN05216377_10981"/>
<keyword evidence="3 8" id="KW-0238">DNA-binding</keyword>
<dbReference type="SMART" id="SM00342">
    <property type="entry name" value="HTH_ARAC"/>
    <property type="match status" value="1"/>
</dbReference>
<dbReference type="SUPFAM" id="SSF46689">
    <property type="entry name" value="Homeodomain-like"/>
    <property type="match status" value="2"/>
</dbReference>